<protein>
    <submittedName>
        <fullName evidence="1">Aspartate aminotransferase family protein</fullName>
    </submittedName>
</protein>
<keyword evidence="1" id="KW-0808">Transferase</keyword>
<comment type="caution">
    <text evidence="1">The sequence shown here is derived from an EMBL/GenBank/DDBJ whole genome shotgun (WGS) entry which is preliminary data.</text>
</comment>
<sequence>MSVNNVENKSKMDIASAVVSLEDQYTRANQNSYSQFLDASRVLPGGNTRVALYYDPFPLYIQRAEGGHVYDVDEHRYRDFMNDLTAGFYGHSDSRIIEALKSALDNGISYGGPHPHEARLASQICKRFASIERVRFTNSGTEANLLAMRLARAVKKRSLVLAFYGSYHGSLASYLDVNAPLNVDQAEMVFARYNDIDDVRRCIEAAEGHIAAIIVEPMIGSGGGIVGDWDFLRSLRSISTEYDALLIFDEVQTARFHPGGLQTVVGITPDITTIGKSIGGGINFGAFGGKAEILNWMNPMQKGAIGHGGTFNNNVLTMIAGSVGLEEIATEMALRNINELGDTMRRQLIDAATRFGMALSVGGFGSILSLHFQEKLPARPEEVKTSAVQRKLFHLHMLLKGFYVPRRGTINLSLQTTQEDCSSFVEAFAEFAELYGRQCHN</sequence>
<keyword evidence="2" id="KW-1185">Reference proteome</keyword>
<proteinExistence type="predicted"/>
<gene>
    <name evidence="1" type="ORF">AB4Y32_36210</name>
</gene>
<dbReference type="Proteomes" id="UP001558850">
    <property type="component" value="Unassembled WGS sequence"/>
</dbReference>
<organism evidence="1 2">
    <name type="scientific">Paraburkholderia phymatum</name>
    <dbReference type="NCBI Taxonomy" id="148447"/>
    <lineage>
        <taxon>Bacteria</taxon>
        <taxon>Pseudomonadati</taxon>
        <taxon>Pseudomonadota</taxon>
        <taxon>Betaproteobacteria</taxon>
        <taxon>Burkholderiales</taxon>
        <taxon>Burkholderiaceae</taxon>
        <taxon>Paraburkholderia</taxon>
    </lineage>
</organism>
<dbReference type="EMBL" id="JBFRCH010000044">
    <property type="protein sequence ID" value="MEX3937126.1"/>
    <property type="molecule type" value="Genomic_DNA"/>
</dbReference>
<name>A0ACC6UBV7_9BURK</name>
<reference evidence="1" key="1">
    <citation type="submission" date="2024-07" db="EMBL/GenBank/DDBJ databases">
        <title>A survey of Mimosa microsymbionts across Brazilian biomes reveals a high diversity of Paraburkholderia nodulating endemic species, but also that Cupriavidus is common as a symbiont of widespread species.</title>
        <authorList>
            <person name="Rouws L."/>
            <person name="Barauna A."/>
            <person name="Beukes C."/>
            <person name="Rouws J.R.C."/>
            <person name="De Faria S.M."/>
            <person name="Gross E."/>
            <person name="Bueno Dos Reis Junior F."/>
            <person name="Simon M.F."/>
            <person name="Maluk M."/>
            <person name="Odee D.W."/>
            <person name="Kenicer G."/>
            <person name="Young J.P.W."/>
            <person name="Reis V.M."/>
            <person name="Zilli J."/>
            <person name="James E.K."/>
        </authorList>
    </citation>
    <scope>NUCLEOTIDE SEQUENCE</scope>
    <source>
        <strain evidence="1">EG181B</strain>
    </source>
</reference>
<accession>A0ACC6UBV7</accession>
<evidence type="ECO:0000313" key="1">
    <source>
        <dbReference type="EMBL" id="MEX3937126.1"/>
    </source>
</evidence>
<evidence type="ECO:0000313" key="2">
    <source>
        <dbReference type="Proteomes" id="UP001558850"/>
    </source>
</evidence>
<keyword evidence="1" id="KW-0032">Aminotransferase</keyword>